<dbReference type="RefSeq" id="WP_013157326.1">
    <property type="nucleotide sequence ID" value="NC_014212.1"/>
</dbReference>
<sequence length="207" mass="24231">MERLSDLRYRHARAWVGLAQQPFLMALRDGMVSLRAIRRWLAQDYMFLEGLMGFQADLLYRAPQSHRPILTLAVISTVRELDWLNMQDLDLAVRPHPAVTHYLSYLQELEAQPYSLAIVMHWVLYRVFFDTWFSAKPQDGPLAEFSELWSTPELQALQRDLSGLAVEMMAQADPAELDRLIERALELERQSWKMAWEFVQKARPTLI</sequence>
<protein>
    <submittedName>
        <fullName evidence="1">Transcriptional activator, TenA family</fullName>
    </submittedName>
</protein>
<dbReference type="InterPro" id="IPR016084">
    <property type="entry name" value="Haem_Oase-like_multi-hlx"/>
</dbReference>
<dbReference type="EMBL" id="CP002042">
    <property type="protein sequence ID" value="ADH62739.1"/>
    <property type="molecule type" value="Genomic_DNA"/>
</dbReference>
<gene>
    <name evidence="1" type="ordered locus">Mesil_0826</name>
</gene>
<keyword evidence="2" id="KW-1185">Reference proteome</keyword>
<dbReference type="SUPFAM" id="SSF48613">
    <property type="entry name" value="Heme oxygenase-like"/>
    <property type="match status" value="1"/>
</dbReference>
<dbReference type="Proteomes" id="UP000001916">
    <property type="component" value="Chromosome"/>
</dbReference>
<organism evidence="1 2">
    <name type="scientific">Allomeiothermus silvanus (strain ATCC 700542 / DSM 9946 / NBRC 106475 / NCIMB 13440 / VI-R2)</name>
    <name type="common">Thermus silvanus</name>
    <dbReference type="NCBI Taxonomy" id="526227"/>
    <lineage>
        <taxon>Bacteria</taxon>
        <taxon>Thermotogati</taxon>
        <taxon>Deinococcota</taxon>
        <taxon>Deinococci</taxon>
        <taxon>Thermales</taxon>
        <taxon>Thermaceae</taxon>
        <taxon>Allomeiothermus</taxon>
    </lineage>
</organism>
<accession>D7BBU3</accession>
<evidence type="ECO:0000313" key="2">
    <source>
        <dbReference type="Proteomes" id="UP000001916"/>
    </source>
</evidence>
<dbReference type="HOGENOM" id="CLU_055855_1_1_0"/>
<dbReference type="CDD" id="cd19357">
    <property type="entry name" value="TenA_E_At3g16990-like"/>
    <property type="match status" value="1"/>
</dbReference>
<dbReference type="STRING" id="526227.Mesil_0826"/>
<proteinExistence type="predicted"/>
<evidence type="ECO:0000313" key="1">
    <source>
        <dbReference type="EMBL" id="ADH62739.1"/>
    </source>
</evidence>
<name>D7BBU3_ALLS1</name>
<reference evidence="1 2" key="1">
    <citation type="journal article" date="2010" name="Stand. Genomic Sci.">
        <title>Complete genome sequence of Meiothermus silvanus type strain (VI-R2).</title>
        <authorList>
            <person name="Sikorski J."/>
            <person name="Tindall B.J."/>
            <person name="Lowry S."/>
            <person name="Lucas S."/>
            <person name="Nolan M."/>
            <person name="Copeland A."/>
            <person name="Glavina Del Rio T."/>
            <person name="Tice H."/>
            <person name="Cheng J.F."/>
            <person name="Han C."/>
            <person name="Pitluck S."/>
            <person name="Liolios K."/>
            <person name="Ivanova N."/>
            <person name="Mavromatis K."/>
            <person name="Mikhailova N."/>
            <person name="Pati A."/>
            <person name="Goodwin L."/>
            <person name="Chen A."/>
            <person name="Palaniappan K."/>
            <person name="Land M."/>
            <person name="Hauser L."/>
            <person name="Chang Y.J."/>
            <person name="Jeffries C.D."/>
            <person name="Rohde M."/>
            <person name="Goker M."/>
            <person name="Woyke T."/>
            <person name="Bristow J."/>
            <person name="Eisen J.A."/>
            <person name="Markowitz V."/>
            <person name="Hugenholtz P."/>
            <person name="Kyrpides N.C."/>
            <person name="Klenk H.P."/>
            <person name="Lapidus A."/>
        </authorList>
    </citation>
    <scope>NUCLEOTIDE SEQUENCE [LARGE SCALE GENOMIC DNA]</scope>
    <source>
        <strain evidence="2">ATCC 700542 / DSM 9946 / VI-R2</strain>
    </source>
</reference>
<dbReference type="Gene3D" id="1.20.910.10">
    <property type="entry name" value="Heme oxygenase-like"/>
    <property type="match status" value="1"/>
</dbReference>
<dbReference type="AlphaFoldDB" id="D7BBU3"/>
<dbReference type="KEGG" id="msv:Mesil_0826"/>
<dbReference type="eggNOG" id="COG0819">
    <property type="taxonomic scope" value="Bacteria"/>
</dbReference>
<dbReference type="OrthoDB" id="26646at2"/>